<comment type="caution">
    <text evidence="2">The sequence shown here is derived from an EMBL/GenBank/DDBJ whole genome shotgun (WGS) entry which is preliminary data.</text>
</comment>
<feature type="chain" id="PRO_5018100752" evidence="1">
    <location>
        <begin position="16"/>
        <end position="97"/>
    </location>
</feature>
<name>A0A3M6TF93_POCDA</name>
<dbReference type="EMBL" id="RCHS01003687">
    <property type="protein sequence ID" value="RMX40067.1"/>
    <property type="molecule type" value="Genomic_DNA"/>
</dbReference>
<evidence type="ECO:0000256" key="1">
    <source>
        <dbReference type="SAM" id="SignalP"/>
    </source>
</evidence>
<keyword evidence="1" id="KW-0732">Signal</keyword>
<reference evidence="2 3" key="1">
    <citation type="journal article" date="2018" name="Sci. Rep.">
        <title>Comparative analysis of the Pocillopora damicornis genome highlights role of immune system in coral evolution.</title>
        <authorList>
            <person name="Cunning R."/>
            <person name="Bay R.A."/>
            <person name="Gillette P."/>
            <person name="Baker A.C."/>
            <person name="Traylor-Knowles N."/>
        </authorList>
    </citation>
    <scope>NUCLEOTIDE SEQUENCE [LARGE SCALE GENOMIC DNA]</scope>
    <source>
        <strain evidence="2">RSMAS</strain>
        <tissue evidence="2">Whole animal</tissue>
    </source>
</reference>
<dbReference type="Proteomes" id="UP000275408">
    <property type="component" value="Unassembled WGS sequence"/>
</dbReference>
<feature type="signal peptide" evidence="1">
    <location>
        <begin position="1"/>
        <end position="15"/>
    </location>
</feature>
<evidence type="ECO:0000313" key="2">
    <source>
        <dbReference type="EMBL" id="RMX40067.1"/>
    </source>
</evidence>
<accession>A0A3M6TF93</accession>
<keyword evidence="3" id="KW-1185">Reference proteome</keyword>
<evidence type="ECO:0000313" key="3">
    <source>
        <dbReference type="Proteomes" id="UP000275408"/>
    </source>
</evidence>
<protein>
    <submittedName>
        <fullName evidence="2">Uncharacterized protein</fullName>
    </submittedName>
</protein>
<gene>
    <name evidence="2" type="ORF">pdam_00002331</name>
</gene>
<organism evidence="2 3">
    <name type="scientific">Pocillopora damicornis</name>
    <name type="common">Cauliflower coral</name>
    <name type="synonym">Millepora damicornis</name>
    <dbReference type="NCBI Taxonomy" id="46731"/>
    <lineage>
        <taxon>Eukaryota</taxon>
        <taxon>Metazoa</taxon>
        <taxon>Cnidaria</taxon>
        <taxon>Anthozoa</taxon>
        <taxon>Hexacorallia</taxon>
        <taxon>Scleractinia</taxon>
        <taxon>Astrocoeniina</taxon>
        <taxon>Pocilloporidae</taxon>
        <taxon>Pocillopora</taxon>
    </lineage>
</organism>
<dbReference type="AlphaFoldDB" id="A0A3M6TF93"/>
<proteinExistence type="predicted"/>
<sequence length="97" mass="11201">MKVFALLLFAGVSLAHYRGNHVRQRGTFLQETRLNEMENIFNLSSRGSEKMRFVYQSPLGSYVNLLTLWSDQHLISPYNITPESHIKITGIKEMITD</sequence>